<evidence type="ECO:0000313" key="5">
    <source>
        <dbReference type="Proteomes" id="UP000220102"/>
    </source>
</evidence>
<dbReference type="AlphaFoldDB" id="A0A2A8CUK3"/>
<dbReference type="Gene3D" id="3.40.50.150">
    <property type="entry name" value="Vaccinia Virus protein VP39"/>
    <property type="match status" value="1"/>
</dbReference>
<comment type="caution">
    <text evidence="4">The sequence shown here is derived from an EMBL/GenBank/DDBJ whole genome shotgun (WGS) entry which is preliminary data.</text>
</comment>
<reference evidence="4 5" key="1">
    <citation type="submission" date="2017-10" db="EMBL/GenBank/DDBJ databases">
        <title>Draft genome of Longibacter Salinarum.</title>
        <authorList>
            <person name="Goh K.M."/>
            <person name="Shamsir M.S."/>
            <person name="Lim S.W."/>
        </authorList>
    </citation>
    <scope>NUCLEOTIDE SEQUENCE [LARGE SCALE GENOMIC DNA]</scope>
    <source>
        <strain evidence="4 5">KCTC 52045</strain>
    </source>
</reference>
<name>A0A2A8CUK3_9BACT</name>
<dbReference type="Pfam" id="PF13649">
    <property type="entry name" value="Methyltransf_25"/>
    <property type="match status" value="1"/>
</dbReference>
<protein>
    <submittedName>
        <fullName evidence="4">SAM-dependent methyltransferase</fullName>
    </submittedName>
</protein>
<dbReference type="InterPro" id="IPR029063">
    <property type="entry name" value="SAM-dependent_MTases_sf"/>
</dbReference>
<dbReference type="RefSeq" id="WP_098077974.1">
    <property type="nucleotide sequence ID" value="NZ_PDEQ01000009.1"/>
</dbReference>
<dbReference type="Proteomes" id="UP000220102">
    <property type="component" value="Unassembled WGS sequence"/>
</dbReference>
<organism evidence="4 5">
    <name type="scientific">Longibacter salinarum</name>
    <dbReference type="NCBI Taxonomy" id="1850348"/>
    <lineage>
        <taxon>Bacteria</taxon>
        <taxon>Pseudomonadati</taxon>
        <taxon>Rhodothermota</taxon>
        <taxon>Rhodothermia</taxon>
        <taxon>Rhodothermales</taxon>
        <taxon>Salisaetaceae</taxon>
        <taxon>Longibacter</taxon>
    </lineage>
</organism>
<dbReference type="PANTHER" id="PTHR43861">
    <property type="entry name" value="TRANS-ACONITATE 2-METHYLTRANSFERASE-RELATED"/>
    <property type="match status" value="1"/>
</dbReference>
<sequence>MGDSQDTTIRWYDARADTYAEATRSVDMSPVQDRFLTYVRGDGHILDVGCGSGRDARAFIEQGYTVTAMDASEKMARIAAEWIGQPVRHERIETFEPDQPFDGIWASASLLHLPEHILPDMLKRVAGWMAEEGVFYMSFKQGEGERMASGRRFTDMTQPKLQTLLKDHTPLTIREIWTSGDAGGRSIRWVSAIAQRAHPE</sequence>
<keyword evidence="5" id="KW-1185">Reference proteome</keyword>
<dbReference type="EMBL" id="PDEQ01000009">
    <property type="protein sequence ID" value="PEN11436.1"/>
    <property type="molecule type" value="Genomic_DNA"/>
</dbReference>
<dbReference type="InterPro" id="IPR041698">
    <property type="entry name" value="Methyltransf_25"/>
</dbReference>
<evidence type="ECO:0000313" key="4">
    <source>
        <dbReference type="EMBL" id="PEN11436.1"/>
    </source>
</evidence>
<evidence type="ECO:0000256" key="1">
    <source>
        <dbReference type="ARBA" id="ARBA00022603"/>
    </source>
</evidence>
<dbReference type="CDD" id="cd02440">
    <property type="entry name" value="AdoMet_MTases"/>
    <property type="match status" value="1"/>
</dbReference>
<evidence type="ECO:0000256" key="2">
    <source>
        <dbReference type="ARBA" id="ARBA00022679"/>
    </source>
</evidence>
<feature type="domain" description="Methyltransferase" evidence="3">
    <location>
        <begin position="45"/>
        <end position="133"/>
    </location>
</feature>
<dbReference type="OrthoDB" id="9789123at2"/>
<gene>
    <name evidence="4" type="ORF">CRI94_15485</name>
</gene>
<evidence type="ECO:0000259" key="3">
    <source>
        <dbReference type="Pfam" id="PF13649"/>
    </source>
</evidence>
<keyword evidence="2 4" id="KW-0808">Transferase</keyword>
<keyword evidence="1 4" id="KW-0489">Methyltransferase</keyword>
<proteinExistence type="predicted"/>
<dbReference type="GO" id="GO:0008168">
    <property type="term" value="F:methyltransferase activity"/>
    <property type="evidence" value="ECO:0007669"/>
    <property type="project" value="UniProtKB-KW"/>
</dbReference>
<dbReference type="GO" id="GO:0032259">
    <property type="term" value="P:methylation"/>
    <property type="evidence" value="ECO:0007669"/>
    <property type="project" value="UniProtKB-KW"/>
</dbReference>
<dbReference type="PANTHER" id="PTHR43861:SF1">
    <property type="entry name" value="TRANS-ACONITATE 2-METHYLTRANSFERASE"/>
    <property type="match status" value="1"/>
</dbReference>
<accession>A0A2A8CUK3</accession>
<dbReference type="SUPFAM" id="SSF53335">
    <property type="entry name" value="S-adenosyl-L-methionine-dependent methyltransferases"/>
    <property type="match status" value="1"/>
</dbReference>